<evidence type="ECO:0000313" key="13">
    <source>
        <dbReference type="EMBL" id="PKT81944.1"/>
    </source>
</evidence>
<keyword evidence="7" id="KW-0479">Metal-binding</keyword>
<dbReference type="GO" id="GO:0016682">
    <property type="term" value="F:oxidoreductase activity, acting on diphenols and related substances as donors, oxygen as acceptor"/>
    <property type="evidence" value="ECO:0007669"/>
    <property type="project" value="TreeGrafter"/>
</dbReference>
<evidence type="ECO:0000256" key="1">
    <source>
        <dbReference type="ARBA" id="ARBA00004651"/>
    </source>
</evidence>
<gene>
    <name evidence="13" type="ORF">BCM31_01830</name>
</gene>
<evidence type="ECO:0000313" key="14">
    <source>
        <dbReference type="Proteomes" id="UP000233350"/>
    </source>
</evidence>
<comment type="similarity">
    <text evidence="2">Belongs to the cytochrome ubiquinol oxidase subunit 2 family.</text>
</comment>
<dbReference type="OrthoDB" id="9776710at2"/>
<sequence>MFFGLEHASLQVYWWIILSLLGGLLVFMFFVQGGQGLIDRLSSNDQEKTLLINCLGRKWELGFTTLVLFGGAAFAAFPLFYSTSFGGAYWVWLVILFCFILQAVSYEYRKKEGNFLGSKTYEVFLKINGILGVFLIGVAVSTFFAGSEFVLDENRFVEWRGAFRGLEQLANPFNYLLGIALVFLSRILAESYFINAIDNAQIVEKARKDIVINTLLFLPFFLGFLVWICLKDGFFVDSAGVVSLQPYVYLQNFLDNPILLILLLVGVVLVLGGIYGSLKCTKGIFLLGIGVVFSVMAVFLNVGLGNSAFYPSITDLQSSLTIANASSSYYTLSVMGYVSLLVPFVLGYIVYVWRVMDSKKLSTSDLDEHSY</sequence>
<evidence type="ECO:0000256" key="4">
    <source>
        <dbReference type="ARBA" id="ARBA00022475"/>
    </source>
</evidence>
<evidence type="ECO:0000256" key="9">
    <source>
        <dbReference type="ARBA" id="ARBA00022989"/>
    </source>
</evidence>
<reference evidence="13 14" key="1">
    <citation type="submission" date="2016-07" db="EMBL/GenBank/DDBJ databases">
        <title>Detection of Helicobacter winghamensis from caecal content of red fox (Vulpes vulpes).</title>
        <authorList>
            <person name="Zanoni R.G."/>
            <person name="Florio D."/>
            <person name="Caffara M."/>
            <person name="Renzi M."/>
            <person name="Parisi A."/>
            <person name="Pasquali F."/>
            <person name="Manfreda G."/>
        </authorList>
    </citation>
    <scope>NUCLEOTIDE SEQUENCE [LARGE SCALE GENOMIC DNA]</scope>
    <source>
        <strain evidence="13 14">295_13</strain>
    </source>
</reference>
<evidence type="ECO:0000256" key="11">
    <source>
        <dbReference type="ARBA" id="ARBA00023136"/>
    </source>
</evidence>
<dbReference type="GO" id="GO:0009055">
    <property type="term" value="F:electron transfer activity"/>
    <property type="evidence" value="ECO:0007669"/>
    <property type="project" value="TreeGrafter"/>
</dbReference>
<keyword evidence="4" id="KW-1003">Cell membrane</keyword>
<keyword evidence="8" id="KW-0249">Electron transport</keyword>
<evidence type="ECO:0000256" key="6">
    <source>
        <dbReference type="ARBA" id="ARBA00022692"/>
    </source>
</evidence>
<dbReference type="STRING" id="556267.HWAG_00788"/>
<dbReference type="EMBL" id="MBPK01000011">
    <property type="protein sequence ID" value="PKT81944.1"/>
    <property type="molecule type" value="Genomic_DNA"/>
</dbReference>
<keyword evidence="14" id="KW-1185">Reference proteome</keyword>
<dbReference type="GO" id="GO:0019646">
    <property type="term" value="P:aerobic electron transport chain"/>
    <property type="evidence" value="ECO:0007669"/>
    <property type="project" value="TreeGrafter"/>
</dbReference>
<keyword evidence="3" id="KW-0813">Transport</keyword>
<dbReference type="Proteomes" id="UP000233350">
    <property type="component" value="Unassembled WGS sequence"/>
</dbReference>
<keyword evidence="11 12" id="KW-0472">Membrane</keyword>
<evidence type="ECO:0000256" key="5">
    <source>
        <dbReference type="ARBA" id="ARBA00022617"/>
    </source>
</evidence>
<evidence type="ECO:0000256" key="3">
    <source>
        <dbReference type="ARBA" id="ARBA00022448"/>
    </source>
</evidence>
<name>A0A2N3PKK7_9HELI</name>
<dbReference type="Pfam" id="PF02322">
    <property type="entry name" value="Cyt_bd_oxida_II"/>
    <property type="match status" value="1"/>
</dbReference>
<dbReference type="InterPro" id="IPR003317">
    <property type="entry name" value="Cyt-d_oxidase_su2"/>
</dbReference>
<comment type="caution">
    <text evidence="13">The sequence shown here is derived from an EMBL/GenBank/DDBJ whole genome shotgun (WGS) entry which is preliminary data.</text>
</comment>
<protein>
    <submittedName>
        <fullName evidence="13">Cytochrome d ubiquinol oxidase subunit II</fullName>
    </submittedName>
</protein>
<proteinExistence type="inferred from homology"/>
<evidence type="ECO:0000256" key="10">
    <source>
        <dbReference type="ARBA" id="ARBA00023004"/>
    </source>
</evidence>
<feature type="transmembrane region" description="Helical" evidence="12">
    <location>
        <begin position="12"/>
        <end position="31"/>
    </location>
</feature>
<dbReference type="PANTHER" id="PTHR43141">
    <property type="entry name" value="CYTOCHROME BD2 SUBUNIT II"/>
    <property type="match status" value="1"/>
</dbReference>
<keyword evidence="6 12" id="KW-0812">Transmembrane</keyword>
<evidence type="ECO:0000256" key="8">
    <source>
        <dbReference type="ARBA" id="ARBA00022982"/>
    </source>
</evidence>
<dbReference type="PANTHER" id="PTHR43141:SF5">
    <property type="entry name" value="CYTOCHROME BD-I UBIQUINOL OXIDASE SUBUNIT 2"/>
    <property type="match status" value="1"/>
</dbReference>
<organism evidence="13 14">
    <name type="scientific">Helicobacter winghamensis</name>
    <dbReference type="NCBI Taxonomy" id="157268"/>
    <lineage>
        <taxon>Bacteria</taxon>
        <taxon>Pseudomonadati</taxon>
        <taxon>Campylobacterota</taxon>
        <taxon>Epsilonproteobacteria</taxon>
        <taxon>Campylobacterales</taxon>
        <taxon>Helicobacteraceae</taxon>
        <taxon>Helicobacter</taxon>
    </lineage>
</organism>
<evidence type="ECO:0000256" key="2">
    <source>
        <dbReference type="ARBA" id="ARBA00007543"/>
    </source>
</evidence>
<feature type="transmembrane region" description="Helical" evidence="12">
    <location>
        <begin position="171"/>
        <end position="189"/>
    </location>
</feature>
<feature type="transmembrane region" description="Helical" evidence="12">
    <location>
        <begin position="285"/>
        <end position="309"/>
    </location>
</feature>
<feature type="transmembrane region" description="Helical" evidence="12">
    <location>
        <begin position="127"/>
        <end position="151"/>
    </location>
</feature>
<feature type="transmembrane region" description="Helical" evidence="12">
    <location>
        <begin position="87"/>
        <end position="106"/>
    </location>
</feature>
<keyword evidence="9 12" id="KW-1133">Transmembrane helix</keyword>
<accession>A0A2N3PKK7</accession>
<keyword evidence="10" id="KW-0408">Iron</keyword>
<evidence type="ECO:0000256" key="12">
    <source>
        <dbReference type="SAM" id="Phobius"/>
    </source>
</evidence>
<dbReference type="GeneID" id="97290031"/>
<dbReference type="RefSeq" id="WP_006802482.1">
    <property type="nucleotide sequence ID" value="NZ_CABKOI010000020.1"/>
</dbReference>
<feature type="transmembrane region" description="Helical" evidence="12">
    <location>
        <begin position="329"/>
        <end position="353"/>
    </location>
</feature>
<dbReference type="AlphaFoldDB" id="A0A2N3PKK7"/>
<feature type="transmembrane region" description="Helical" evidence="12">
    <location>
        <begin position="258"/>
        <end position="278"/>
    </location>
</feature>
<comment type="subcellular location">
    <subcellularLocation>
        <location evidence="1">Cell membrane</location>
        <topology evidence="1">Multi-pass membrane protein</topology>
    </subcellularLocation>
</comment>
<dbReference type="GO" id="GO:0070069">
    <property type="term" value="C:cytochrome complex"/>
    <property type="evidence" value="ECO:0007669"/>
    <property type="project" value="TreeGrafter"/>
</dbReference>
<dbReference type="GO" id="GO:0005886">
    <property type="term" value="C:plasma membrane"/>
    <property type="evidence" value="ECO:0007669"/>
    <property type="project" value="UniProtKB-SubCell"/>
</dbReference>
<feature type="transmembrane region" description="Helical" evidence="12">
    <location>
        <begin position="210"/>
        <end position="228"/>
    </location>
</feature>
<dbReference type="GO" id="GO:0046872">
    <property type="term" value="F:metal ion binding"/>
    <property type="evidence" value="ECO:0007669"/>
    <property type="project" value="UniProtKB-KW"/>
</dbReference>
<feature type="transmembrane region" description="Helical" evidence="12">
    <location>
        <begin position="61"/>
        <end position="81"/>
    </location>
</feature>
<dbReference type="NCBIfam" id="TIGR00203">
    <property type="entry name" value="cydB"/>
    <property type="match status" value="1"/>
</dbReference>
<evidence type="ECO:0000256" key="7">
    <source>
        <dbReference type="ARBA" id="ARBA00022723"/>
    </source>
</evidence>
<keyword evidence="5" id="KW-0349">Heme</keyword>